<gene>
    <name evidence="8" type="ORF">ABE41_015940</name>
</gene>
<feature type="transmembrane region" description="Helical" evidence="6">
    <location>
        <begin position="116"/>
        <end position="137"/>
    </location>
</feature>
<evidence type="ECO:0000259" key="7">
    <source>
        <dbReference type="PROSITE" id="PS50928"/>
    </source>
</evidence>
<keyword evidence="4 6" id="KW-1133">Transmembrane helix</keyword>
<organism evidence="8 9">
    <name type="scientific">Fictibacillus arsenicus</name>
    <dbReference type="NCBI Taxonomy" id="255247"/>
    <lineage>
        <taxon>Bacteria</taxon>
        <taxon>Bacillati</taxon>
        <taxon>Bacillota</taxon>
        <taxon>Bacilli</taxon>
        <taxon>Bacillales</taxon>
        <taxon>Fictibacillaceae</taxon>
        <taxon>Fictibacillus</taxon>
    </lineage>
</organism>
<evidence type="ECO:0000256" key="1">
    <source>
        <dbReference type="ARBA" id="ARBA00004141"/>
    </source>
</evidence>
<evidence type="ECO:0000256" key="3">
    <source>
        <dbReference type="ARBA" id="ARBA00022692"/>
    </source>
</evidence>
<feature type="transmembrane region" description="Helical" evidence="6">
    <location>
        <begin position="7"/>
        <end position="28"/>
    </location>
</feature>
<dbReference type="CDD" id="cd06261">
    <property type="entry name" value="TM_PBP2"/>
    <property type="match status" value="1"/>
</dbReference>
<feature type="transmembrane region" description="Helical" evidence="6">
    <location>
        <begin position="149"/>
        <end position="173"/>
    </location>
</feature>
<dbReference type="SUPFAM" id="SSF161098">
    <property type="entry name" value="MetI-like"/>
    <property type="match status" value="1"/>
</dbReference>
<dbReference type="STRING" id="255247.ABE41_015940"/>
<dbReference type="Gene3D" id="1.10.3720.10">
    <property type="entry name" value="MetI-like"/>
    <property type="match status" value="1"/>
</dbReference>
<feature type="transmembrane region" description="Helical" evidence="6">
    <location>
        <begin position="212"/>
        <end position="236"/>
    </location>
</feature>
<feature type="domain" description="ABC transmembrane type-1" evidence="7">
    <location>
        <begin position="80"/>
        <end position="299"/>
    </location>
</feature>
<keyword evidence="3 6" id="KW-0812">Transmembrane</keyword>
<dbReference type="PANTHER" id="PTHR43839">
    <property type="entry name" value="OPPC IN A BINDING PROTEIN-DEPENDENT TRANSPORT SYSTEM"/>
    <property type="match status" value="1"/>
</dbReference>
<dbReference type="Proteomes" id="UP000077412">
    <property type="component" value="Chromosome"/>
</dbReference>
<comment type="similarity">
    <text evidence="6">Belongs to the binding-protein-dependent transport system permease family.</text>
</comment>
<dbReference type="AlphaFoldDB" id="A0A1B1Z7T1"/>
<feature type="transmembrane region" description="Helical" evidence="6">
    <location>
        <begin position="279"/>
        <end position="299"/>
    </location>
</feature>
<keyword evidence="2 6" id="KW-0813">Transport</keyword>
<dbReference type="Pfam" id="PF00528">
    <property type="entry name" value="BPD_transp_1"/>
    <property type="match status" value="1"/>
</dbReference>
<dbReference type="InterPro" id="IPR000515">
    <property type="entry name" value="MetI-like"/>
</dbReference>
<protein>
    <recommendedName>
        <fullName evidence="7">ABC transmembrane type-1 domain-containing protein</fullName>
    </recommendedName>
</protein>
<name>A0A1B1Z7T1_9BACL</name>
<proteinExistence type="inferred from homology"/>
<dbReference type="RefSeq" id="WP_066292412.1">
    <property type="nucleotide sequence ID" value="NZ_CP016761.1"/>
</dbReference>
<dbReference type="InterPro" id="IPR035906">
    <property type="entry name" value="MetI-like_sf"/>
</dbReference>
<dbReference type="KEGG" id="far:ABE41_015940"/>
<sequence>MIKNFKFWTGFFIIFGLIASSIIFSVFFDSHVRQVQVLYDENMTPIEAAPFEPSFMFPLGTDPLGYDTAGKVLQGAKFTLISVIVIGILRVIFSFAVAIPLAFYMPEKIRKGLDQLLSSFYFIPLTIIAIFILSPILKEQIKIPEMEEYFIYSFAERIGLEIIILTLLVVPLLGSMIGNMMASTLKEDFIEGANVLGASRMRIFKKHVMPHLLPKLIIVWCQQCVQVLIIFTHLGYFKLFFGGTDIDFNPFWRDPPKSLSNEWSGLVGNYYTYIQGNPAIALGPIIMFGIAIYAFQLMAEGFQRHLETRKVKGFKQAKRTKRQEDAVEASGKFQFLQNRGA</sequence>
<dbReference type="EMBL" id="CP016761">
    <property type="protein sequence ID" value="ANX13502.1"/>
    <property type="molecule type" value="Genomic_DNA"/>
</dbReference>
<dbReference type="GO" id="GO:0005886">
    <property type="term" value="C:plasma membrane"/>
    <property type="evidence" value="ECO:0007669"/>
    <property type="project" value="UniProtKB-SubCell"/>
</dbReference>
<keyword evidence="9" id="KW-1185">Reference proteome</keyword>
<evidence type="ECO:0000256" key="5">
    <source>
        <dbReference type="ARBA" id="ARBA00023136"/>
    </source>
</evidence>
<dbReference type="OrthoDB" id="2351941at2"/>
<dbReference type="PANTHER" id="PTHR43839:SF3">
    <property type="entry name" value="OLIGOPEPTIDE ABC TRANSPORTER, PERMEASE PROTEIN"/>
    <property type="match status" value="1"/>
</dbReference>
<evidence type="ECO:0000313" key="9">
    <source>
        <dbReference type="Proteomes" id="UP000077412"/>
    </source>
</evidence>
<comment type="subcellular location">
    <subcellularLocation>
        <location evidence="6">Cell membrane</location>
        <topology evidence="6">Multi-pass membrane protein</topology>
    </subcellularLocation>
    <subcellularLocation>
        <location evidence="1">Membrane</location>
        <topology evidence="1">Multi-pass membrane protein</topology>
    </subcellularLocation>
</comment>
<dbReference type="PROSITE" id="PS50928">
    <property type="entry name" value="ABC_TM1"/>
    <property type="match status" value="1"/>
</dbReference>
<evidence type="ECO:0000256" key="6">
    <source>
        <dbReference type="RuleBase" id="RU363032"/>
    </source>
</evidence>
<feature type="transmembrane region" description="Helical" evidence="6">
    <location>
        <begin position="80"/>
        <end position="104"/>
    </location>
</feature>
<evidence type="ECO:0000313" key="8">
    <source>
        <dbReference type="EMBL" id="ANX13502.1"/>
    </source>
</evidence>
<dbReference type="GO" id="GO:0055085">
    <property type="term" value="P:transmembrane transport"/>
    <property type="evidence" value="ECO:0007669"/>
    <property type="project" value="InterPro"/>
</dbReference>
<evidence type="ECO:0000256" key="2">
    <source>
        <dbReference type="ARBA" id="ARBA00022448"/>
    </source>
</evidence>
<keyword evidence="5 6" id="KW-0472">Membrane</keyword>
<reference evidence="8 9" key="1">
    <citation type="submission" date="2016-08" db="EMBL/GenBank/DDBJ databases">
        <title>Complete genome sequence of Fictibacillus arsenicus G25-54, a strain with toxicity to nematodes and a potential arsenic-resistance activity.</title>
        <authorList>
            <person name="Zheng Z."/>
        </authorList>
    </citation>
    <scope>NUCLEOTIDE SEQUENCE [LARGE SCALE GENOMIC DNA]</scope>
    <source>
        <strain evidence="8 9">G25-54</strain>
    </source>
</reference>
<evidence type="ECO:0000256" key="4">
    <source>
        <dbReference type="ARBA" id="ARBA00022989"/>
    </source>
</evidence>
<accession>A0A1B1Z7T1</accession>